<keyword evidence="2" id="KW-1185">Reference proteome</keyword>
<dbReference type="Proteomes" id="UP000053097">
    <property type="component" value="Unassembled WGS sequence"/>
</dbReference>
<dbReference type="AlphaFoldDB" id="A0A026WKN5"/>
<reference evidence="1 2" key="1">
    <citation type="journal article" date="2014" name="Curr. Biol.">
        <title>The genome of the clonal raider ant Cerapachys biroi.</title>
        <authorList>
            <person name="Oxley P.R."/>
            <person name="Ji L."/>
            <person name="Fetter-Pruneda I."/>
            <person name="McKenzie S.K."/>
            <person name="Li C."/>
            <person name="Hu H."/>
            <person name="Zhang G."/>
            <person name="Kronauer D.J."/>
        </authorList>
    </citation>
    <scope>NUCLEOTIDE SEQUENCE [LARGE SCALE GENOMIC DNA]</scope>
</reference>
<gene>
    <name evidence="1" type="ORF">X777_04291</name>
</gene>
<organism evidence="1 2">
    <name type="scientific">Ooceraea biroi</name>
    <name type="common">Clonal raider ant</name>
    <name type="synonym">Cerapachys biroi</name>
    <dbReference type="NCBI Taxonomy" id="2015173"/>
    <lineage>
        <taxon>Eukaryota</taxon>
        <taxon>Metazoa</taxon>
        <taxon>Ecdysozoa</taxon>
        <taxon>Arthropoda</taxon>
        <taxon>Hexapoda</taxon>
        <taxon>Insecta</taxon>
        <taxon>Pterygota</taxon>
        <taxon>Neoptera</taxon>
        <taxon>Endopterygota</taxon>
        <taxon>Hymenoptera</taxon>
        <taxon>Apocrita</taxon>
        <taxon>Aculeata</taxon>
        <taxon>Formicoidea</taxon>
        <taxon>Formicidae</taxon>
        <taxon>Dorylinae</taxon>
        <taxon>Ooceraea</taxon>
    </lineage>
</organism>
<evidence type="ECO:0000313" key="2">
    <source>
        <dbReference type="Proteomes" id="UP000053097"/>
    </source>
</evidence>
<name>A0A026WKN5_OOCBI</name>
<dbReference type="EMBL" id="KK107195">
    <property type="protein sequence ID" value="EZA55649.1"/>
    <property type="molecule type" value="Genomic_DNA"/>
</dbReference>
<protein>
    <submittedName>
        <fullName evidence="1">Uncharacterized protein</fullName>
    </submittedName>
</protein>
<sequence>MRQLHGLQNEEKLQIAIRYREEMNKPHVEIGDDSRINCDRLINKEIRELANDPECLRLNVVKQTTSNGCMICNAMLVDMQLYPRLKYISRPYRLKGAQLHNYLQMLREFAKTGQRDLSNINNYSDEDFKIITSIHKEQFQEMFLS</sequence>
<evidence type="ECO:0000313" key="1">
    <source>
        <dbReference type="EMBL" id="EZA55649.1"/>
    </source>
</evidence>
<accession>A0A026WKN5</accession>
<proteinExistence type="predicted"/>